<sequence length="216" mass="24021">MAIPRLAKRATDLLDGMGNIAIPWTFILLLTISVATLISLLVTIVLYNFTFLSPRFNLILNGGIAFFWALGFSMLSWSISTSNVLGKACTRDVWDGDAAASVCRDYKALWAMTLVGTVSTALALALDFHTWKKSTHRGTYVLPEDDKCAQKLNDLKSVQATNGDYEVPKDQASVTEDTETPTRWHQEADIGYHNRYGAEETHGPLEAEERNRLGHR</sequence>
<dbReference type="EMBL" id="NPIC01000002">
    <property type="protein sequence ID" value="RDL38939.1"/>
    <property type="molecule type" value="Genomic_DNA"/>
</dbReference>
<accession>A0A370TTT0</accession>
<feature type="transmembrane region" description="Helical" evidence="2">
    <location>
        <begin position="108"/>
        <end position="128"/>
    </location>
</feature>
<feature type="transmembrane region" description="Helical" evidence="2">
    <location>
        <begin position="20"/>
        <end position="46"/>
    </location>
</feature>
<dbReference type="Proteomes" id="UP000254866">
    <property type="component" value="Unassembled WGS sequence"/>
</dbReference>
<gene>
    <name evidence="3" type="ORF">BP5553_03279</name>
</gene>
<keyword evidence="2" id="KW-0812">Transmembrane</keyword>
<reference evidence="3 4" key="1">
    <citation type="journal article" date="2018" name="IMA Fungus">
        <title>IMA Genome-F 9: Draft genome sequence of Annulohypoxylon stygium, Aspergillus mulundensis, Berkeleyomyces basicola (syn. Thielaviopsis basicola), Ceratocystis smalleyi, two Cercospora beticola strains, Coleophoma cylindrospora, Fusarium fracticaudum, Phialophora cf. hyalina, and Morchella septimelata.</title>
        <authorList>
            <person name="Wingfield B.D."/>
            <person name="Bills G.F."/>
            <person name="Dong Y."/>
            <person name="Huang W."/>
            <person name="Nel W.J."/>
            <person name="Swalarsk-Parry B.S."/>
            <person name="Vaghefi N."/>
            <person name="Wilken P.M."/>
            <person name="An Z."/>
            <person name="de Beer Z.W."/>
            <person name="De Vos L."/>
            <person name="Chen L."/>
            <person name="Duong T.A."/>
            <person name="Gao Y."/>
            <person name="Hammerbacher A."/>
            <person name="Kikkert J.R."/>
            <person name="Li Y."/>
            <person name="Li H."/>
            <person name="Li K."/>
            <person name="Li Q."/>
            <person name="Liu X."/>
            <person name="Ma X."/>
            <person name="Naidoo K."/>
            <person name="Pethybridge S.J."/>
            <person name="Sun J."/>
            <person name="Steenkamp E.T."/>
            <person name="van der Nest M.A."/>
            <person name="van Wyk S."/>
            <person name="Wingfield M.J."/>
            <person name="Xiong C."/>
            <person name="Yue Q."/>
            <person name="Zhang X."/>
        </authorList>
    </citation>
    <scope>NUCLEOTIDE SEQUENCE [LARGE SCALE GENOMIC DNA]</scope>
    <source>
        <strain evidence="3 4">BP 5553</strain>
    </source>
</reference>
<feature type="transmembrane region" description="Helical" evidence="2">
    <location>
        <begin position="58"/>
        <end position="77"/>
    </location>
</feature>
<feature type="region of interest" description="Disordered" evidence="1">
    <location>
        <begin position="163"/>
        <end position="216"/>
    </location>
</feature>
<evidence type="ECO:0000256" key="1">
    <source>
        <dbReference type="SAM" id="MobiDB-lite"/>
    </source>
</evidence>
<feature type="compositionally biased region" description="Basic and acidic residues" evidence="1">
    <location>
        <begin position="180"/>
        <end position="216"/>
    </location>
</feature>
<keyword evidence="4" id="KW-1185">Reference proteome</keyword>
<evidence type="ECO:0008006" key="5">
    <source>
        <dbReference type="Google" id="ProtNLM"/>
    </source>
</evidence>
<evidence type="ECO:0000313" key="3">
    <source>
        <dbReference type="EMBL" id="RDL38939.1"/>
    </source>
</evidence>
<evidence type="ECO:0000256" key="2">
    <source>
        <dbReference type="SAM" id="Phobius"/>
    </source>
</evidence>
<organism evidence="3 4">
    <name type="scientific">Venustampulla echinocandica</name>
    <dbReference type="NCBI Taxonomy" id="2656787"/>
    <lineage>
        <taxon>Eukaryota</taxon>
        <taxon>Fungi</taxon>
        <taxon>Dikarya</taxon>
        <taxon>Ascomycota</taxon>
        <taxon>Pezizomycotina</taxon>
        <taxon>Leotiomycetes</taxon>
        <taxon>Helotiales</taxon>
        <taxon>Pleuroascaceae</taxon>
        <taxon>Venustampulla</taxon>
    </lineage>
</organism>
<keyword evidence="2" id="KW-1133">Transmembrane helix</keyword>
<dbReference type="OrthoDB" id="5344006at2759"/>
<dbReference type="RefSeq" id="XP_031871595.1">
    <property type="nucleotide sequence ID" value="XM_032011902.1"/>
</dbReference>
<comment type="caution">
    <text evidence="3">The sequence shown here is derived from an EMBL/GenBank/DDBJ whole genome shotgun (WGS) entry which is preliminary data.</text>
</comment>
<evidence type="ECO:0000313" key="4">
    <source>
        <dbReference type="Proteomes" id="UP000254866"/>
    </source>
</evidence>
<keyword evidence="2" id="KW-0472">Membrane</keyword>
<protein>
    <recommendedName>
        <fullName evidence="5">MARVEL domain-containing protein</fullName>
    </recommendedName>
</protein>
<dbReference type="GeneID" id="43596128"/>
<dbReference type="AlphaFoldDB" id="A0A370TTT0"/>
<proteinExistence type="predicted"/>
<name>A0A370TTT0_9HELO</name>